<feature type="region of interest" description="Disordered" evidence="1">
    <location>
        <begin position="508"/>
        <end position="783"/>
    </location>
</feature>
<protein>
    <recommendedName>
        <fullName evidence="3">Ubiquitin carboxyl-terminal hydrolase 19</fullName>
    </recommendedName>
</protein>
<evidence type="ECO:0008006" key="3">
    <source>
        <dbReference type="Google" id="ProtNLM"/>
    </source>
</evidence>
<feature type="compositionally biased region" description="Low complexity" evidence="1">
    <location>
        <begin position="666"/>
        <end position="676"/>
    </location>
</feature>
<proteinExistence type="predicted"/>
<feature type="compositionally biased region" description="Polar residues" evidence="1">
    <location>
        <begin position="744"/>
        <end position="756"/>
    </location>
</feature>
<dbReference type="EMBL" id="JH793087">
    <property type="protein sequence ID" value="ELQ37882.1"/>
    <property type="molecule type" value="Genomic_DNA"/>
</dbReference>
<organism evidence="2">
    <name type="scientific">Pyricularia oryzae (strain Y34)</name>
    <name type="common">Rice blast fungus</name>
    <name type="synonym">Magnaporthe oryzae</name>
    <dbReference type="NCBI Taxonomy" id="1143189"/>
    <lineage>
        <taxon>Eukaryota</taxon>
        <taxon>Fungi</taxon>
        <taxon>Dikarya</taxon>
        <taxon>Ascomycota</taxon>
        <taxon>Pezizomycotina</taxon>
        <taxon>Sordariomycetes</taxon>
        <taxon>Sordariomycetidae</taxon>
        <taxon>Magnaporthales</taxon>
        <taxon>Pyriculariaceae</taxon>
        <taxon>Pyricularia</taxon>
    </lineage>
</organism>
<evidence type="ECO:0000256" key="1">
    <source>
        <dbReference type="SAM" id="MobiDB-lite"/>
    </source>
</evidence>
<feature type="compositionally biased region" description="Low complexity" evidence="1">
    <location>
        <begin position="281"/>
        <end position="300"/>
    </location>
</feature>
<dbReference type="AlphaFoldDB" id="A0AA97PKF2"/>
<dbReference type="Proteomes" id="UP000011086">
    <property type="component" value="Unassembled WGS sequence"/>
</dbReference>
<gene>
    <name evidence="2" type="ORF">OOU_Y34scaffold00567g29</name>
</gene>
<feature type="compositionally biased region" description="Low complexity" evidence="1">
    <location>
        <begin position="696"/>
        <end position="708"/>
    </location>
</feature>
<sequence length="783" mass="83297">MECHLVTKDETQMQHDGCFASRISANRPRAASRGTVQSSIYGTKEVPYLARGGGSANTQFASNSSKSCLSVLSPASHRVLPPTIRCLTTRNIGFVAHRRLASAITFIPTSLEYEPEVKLPSRLGMDPRFAATRDDLYNVQMEVKQLQVTQHSHAERLMRVEKRLAEDAAVKSVWATPQFPSALSGTPQHGPLQISHADVFDDFDEHGQNLLGSLHLDAEDEPVRRGAASRANSVRFDESALQASGWGQSTRQAGDFAPIRPTSGFGMMERSLSHKSDGRHSSAGHSVHSVHSVASGRGSSLGHLDTNSVFGAREEDSPVEIPEPPPGLFVLGSVPAIVRCWLTENFAHNTLLYADVCSGAQRSTLDYSLAKELDLLSDIHKGADGISRLTLTVYLAEAIVSQSNSTRSPGPVPHIPNMTVNFEITGLDVPESPESKKSIRIFIGTDALRAHSADLLFSQNLMTLYSSNRDKLSVPFVRPEDDSLFRFLTTVNIVPEKPKLNASAPEFVLGNGAKSSPPRQPAATVNQQPAGKDSKSQDGLHGQRSMSPLALPPYQQQRDVTGSSTHSESGAESEQPSTKGRSTSSGKDEPSLSSSDTNHNTRRSTTESTPGIWGSWRQGAAAVNGSGGDGAAAQRGENGLSGYQPAGRSRMKVLKPSKSAAGGGNTTSSSTRTGQSYEPPPQTSSRSSGEHRRKSAAAAAASGATSATENTSMTSSTHTVRWEKRSISGSISSFKDGKLGGAVNSESRSSSATLPRSANPVGGASAFSWMTPAPKPKTPAVGE</sequence>
<evidence type="ECO:0000313" key="2">
    <source>
        <dbReference type="EMBL" id="ELQ37882.1"/>
    </source>
</evidence>
<feature type="compositionally biased region" description="Polar residues" evidence="1">
    <location>
        <begin position="709"/>
        <end position="719"/>
    </location>
</feature>
<feature type="compositionally biased region" description="Polar residues" evidence="1">
    <location>
        <begin position="554"/>
        <end position="598"/>
    </location>
</feature>
<name>A0AA97PKF2_PYRO3</name>
<accession>A0AA97PKF2</accession>
<feature type="compositionally biased region" description="Basic and acidic residues" evidence="1">
    <location>
        <begin position="271"/>
        <end position="280"/>
    </location>
</feature>
<feature type="region of interest" description="Disordered" evidence="1">
    <location>
        <begin position="267"/>
        <end position="306"/>
    </location>
</feature>
<reference evidence="2" key="1">
    <citation type="journal article" date="2012" name="PLoS Genet.">
        <title>Comparative analysis of the genomes of two field isolates of the rice blast fungus Magnaporthe oryzae.</title>
        <authorList>
            <person name="Xue M."/>
            <person name="Yang J."/>
            <person name="Li Z."/>
            <person name="Hu S."/>
            <person name="Yao N."/>
            <person name="Dean R.A."/>
            <person name="Zhao W."/>
            <person name="Shen M."/>
            <person name="Zhang H."/>
            <person name="Li C."/>
            <person name="Liu L."/>
            <person name="Cao L."/>
            <person name="Xu X."/>
            <person name="Xing Y."/>
            <person name="Hsiang T."/>
            <person name="Zhang Z."/>
            <person name="Xu J.R."/>
            <person name="Peng Y.L."/>
        </authorList>
    </citation>
    <scope>NUCLEOTIDE SEQUENCE</scope>
    <source>
        <strain evidence="2">Y34</strain>
    </source>
</reference>